<dbReference type="GO" id="GO:0019262">
    <property type="term" value="P:N-acetylneuraminate catabolic process"/>
    <property type="evidence" value="ECO:0007669"/>
    <property type="project" value="TreeGrafter"/>
</dbReference>
<reference evidence="5" key="1">
    <citation type="journal article" date="2021" name="PeerJ">
        <title>Extensive microbial diversity within the chicken gut microbiome revealed by metagenomics and culture.</title>
        <authorList>
            <person name="Gilroy R."/>
            <person name="Ravi A."/>
            <person name="Getino M."/>
            <person name="Pursley I."/>
            <person name="Horton D.L."/>
            <person name="Alikhan N.F."/>
            <person name="Baker D."/>
            <person name="Gharbi K."/>
            <person name="Hall N."/>
            <person name="Watson M."/>
            <person name="Adriaenssens E.M."/>
            <person name="Foster-Nyarko E."/>
            <person name="Jarju S."/>
            <person name="Secka A."/>
            <person name="Antonio M."/>
            <person name="Oren A."/>
            <person name="Chaudhuri R.R."/>
            <person name="La Ragione R."/>
            <person name="Hildebrand F."/>
            <person name="Pallen M.J."/>
        </authorList>
    </citation>
    <scope>NUCLEOTIDE SEQUENCE</scope>
    <source>
        <strain evidence="5">ChiHcolR34-3080</strain>
    </source>
</reference>
<organism evidence="5 6">
    <name type="scientific">Candidatus Faecalibacterium intestinigallinarum</name>
    <dbReference type="NCBI Taxonomy" id="2838581"/>
    <lineage>
        <taxon>Bacteria</taxon>
        <taxon>Bacillati</taxon>
        <taxon>Bacillota</taxon>
        <taxon>Clostridia</taxon>
        <taxon>Eubacteriales</taxon>
        <taxon>Oscillospiraceae</taxon>
        <taxon>Faecalibacterium</taxon>
    </lineage>
</organism>
<dbReference type="EMBL" id="DXHQ01000111">
    <property type="protein sequence ID" value="HIW09660.1"/>
    <property type="molecule type" value="Genomic_DNA"/>
</dbReference>
<evidence type="ECO:0000256" key="4">
    <source>
        <dbReference type="PIRSR" id="PIRSR001365-2"/>
    </source>
</evidence>
<comment type="caution">
    <text evidence="5">The sequence shown here is derived from an EMBL/GenBank/DDBJ whole genome shotgun (WGS) entry which is preliminary data.</text>
</comment>
<feature type="active site" description="Schiff-base intermediate with substrate" evidence="3">
    <location>
        <position position="167"/>
    </location>
</feature>
<evidence type="ECO:0000313" key="6">
    <source>
        <dbReference type="Proteomes" id="UP000823933"/>
    </source>
</evidence>
<comment type="similarity">
    <text evidence="2">Belongs to the DapA family.</text>
</comment>
<dbReference type="AlphaFoldDB" id="A0A9D1QCH7"/>
<dbReference type="InterPro" id="IPR013785">
    <property type="entry name" value="Aldolase_TIM"/>
</dbReference>
<protein>
    <submittedName>
        <fullName evidence="5">Dihydrodipicolinate synthase family protein</fullName>
    </submittedName>
</protein>
<evidence type="ECO:0000256" key="3">
    <source>
        <dbReference type="PIRSR" id="PIRSR001365-1"/>
    </source>
</evidence>
<keyword evidence="1 2" id="KW-0456">Lyase</keyword>
<evidence type="ECO:0000256" key="2">
    <source>
        <dbReference type="PIRNR" id="PIRNR001365"/>
    </source>
</evidence>
<feature type="binding site" evidence="4">
    <location>
        <position position="214"/>
    </location>
    <ligand>
        <name>pyruvate</name>
        <dbReference type="ChEBI" id="CHEBI:15361"/>
    </ligand>
</feature>
<dbReference type="SMART" id="SM01130">
    <property type="entry name" value="DHDPS"/>
    <property type="match status" value="1"/>
</dbReference>
<feature type="active site" description="Proton donor/acceptor" evidence="3">
    <location>
        <position position="139"/>
    </location>
</feature>
<dbReference type="Proteomes" id="UP000823933">
    <property type="component" value="Unassembled WGS sequence"/>
</dbReference>
<dbReference type="PRINTS" id="PR00146">
    <property type="entry name" value="DHPICSNTHASE"/>
</dbReference>
<evidence type="ECO:0000256" key="1">
    <source>
        <dbReference type="ARBA" id="ARBA00023239"/>
    </source>
</evidence>
<gene>
    <name evidence="5" type="ORF">H9890_09720</name>
</gene>
<dbReference type="PANTHER" id="PTHR42849:SF1">
    <property type="entry name" value="N-ACETYLNEURAMINATE LYASE"/>
    <property type="match status" value="1"/>
</dbReference>
<dbReference type="GO" id="GO:0008747">
    <property type="term" value="F:N-acetylneuraminate lyase activity"/>
    <property type="evidence" value="ECO:0007669"/>
    <property type="project" value="TreeGrafter"/>
</dbReference>
<evidence type="ECO:0000313" key="5">
    <source>
        <dbReference type="EMBL" id="HIW09660.1"/>
    </source>
</evidence>
<proteinExistence type="inferred from homology"/>
<dbReference type="PANTHER" id="PTHR42849">
    <property type="entry name" value="N-ACETYLNEURAMINATE LYASE"/>
    <property type="match status" value="1"/>
</dbReference>
<dbReference type="GO" id="GO:0005829">
    <property type="term" value="C:cytosol"/>
    <property type="evidence" value="ECO:0007669"/>
    <property type="project" value="TreeGrafter"/>
</dbReference>
<dbReference type="PROSITE" id="PS51257">
    <property type="entry name" value="PROKAR_LIPOPROTEIN"/>
    <property type="match status" value="1"/>
</dbReference>
<dbReference type="PIRSF" id="PIRSF001365">
    <property type="entry name" value="DHDPS"/>
    <property type="match status" value="1"/>
</dbReference>
<dbReference type="Gene3D" id="3.20.20.70">
    <property type="entry name" value="Aldolase class I"/>
    <property type="match status" value="1"/>
</dbReference>
<sequence>MKDHTKYQGVIPAFYACYDKEGSVSAEGVKALTRHLIAKGVKGVYVGGSSGECIYQHPDERKAVLEAVMSEAKGKLTVIAHVACNNTADSVELAAHAEACGVDAIAAIPPIYFHLPEHAIAAYWNAMSAAAPNTEFVIYNIPQLAGTALTMSLLHTMLENPNVVAVKNSSMPTQDIQMFKDAGIAARGENGFVVFNGPDEQFVSGLAMGADGGIGGTYAVMPELFLKMYELVHKGEMEAARALQYKADRIIYKMCEARGNLYAVQKEILRRMYGLELGGVRAPLPGLVPADEAVVAAAEQMIREAVAAL</sequence>
<reference evidence="5" key="2">
    <citation type="submission" date="2021-04" db="EMBL/GenBank/DDBJ databases">
        <authorList>
            <person name="Gilroy R."/>
        </authorList>
    </citation>
    <scope>NUCLEOTIDE SEQUENCE</scope>
    <source>
        <strain evidence="5">ChiHcolR34-3080</strain>
    </source>
</reference>
<dbReference type="InterPro" id="IPR002220">
    <property type="entry name" value="DapA-like"/>
</dbReference>
<dbReference type="Pfam" id="PF00701">
    <property type="entry name" value="DHDPS"/>
    <property type="match status" value="1"/>
</dbReference>
<accession>A0A9D1QCH7</accession>
<name>A0A9D1QCH7_9FIRM</name>
<dbReference type="SUPFAM" id="SSF51569">
    <property type="entry name" value="Aldolase"/>
    <property type="match status" value="1"/>
</dbReference>